<dbReference type="Proteomes" id="UP001642409">
    <property type="component" value="Unassembled WGS sequence"/>
</dbReference>
<evidence type="ECO:0000313" key="3">
    <source>
        <dbReference type="Proteomes" id="UP001642409"/>
    </source>
</evidence>
<gene>
    <name evidence="1" type="ORF">HINF_LOCUS12764</name>
    <name evidence="2" type="ORF">HINF_LOCUS48696</name>
</gene>
<dbReference type="AlphaFoldDB" id="A0AA86TPV6"/>
<proteinExistence type="predicted"/>
<keyword evidence="3" id="KW-1185">Reference proteome</keyword>
<protein>
    <submittedName>
        <fullName evidence="2">Hypothetical_protein</fullName>
    </submittedName>
</protein>
<sequence>MQLKYKLNSLVIILDSDKPSTKQELQSLEPRNIELIEIKGANQLFNIQVISKYITDKCSVQINNCKIDLSTIQGTYNKMIIRNCTVTGTVQKQLSVKHLTIQSQCGLKQFSEGTYETIDVIVVDQDRLVDFAGCNEYNSLLNSLQICNSRIDLGSLEGNWKSAEFKNTVVSGQFTNNFYCTELKYHDVEYVCQILNVFKCRPKRLVLYCERNYQTQYDHIANIKHCCVDVTFTSCEIDLNKYINQFPDSRQIEVDNSQLTIQYPVNVINLSLKNVEIDSVPILLFNNLVSIKCIGKKNQQIHNLERIVFNRNKFTSKNLVNKKLIERINKDSGLKFKNIVRMDNRRC</sequence>
<dbReference type="EMBL" id="CATOUU010000336">
    <property type="protein sequence ID" value="CAI9925119.1"/>
    <property type="molecule type" value="Genomic_DNA"/>
</dbReference>
<reference evidence="1" key="1">
    <citation type="submission" date="2023-06" db="EMBL/GenBank/DDBJ databases">
        <authorList>
            <person name="Kurt Z."/>
        </authorList>
    </citation>
    <scope>NUCLEOTIDE SEQUENCE</scope>
</reference>
<name>A0AA86TPV6_9EUKA</name>
<organism evidence="1">
    <name type="scientific">Hexamita inflata</name>
    <dbReference type="NCBI Taxonomy" id="28002"/>
    <lineage>
        <taxon>Eukaryota</taxon>
        <taxon>Metamonada</taxon>
        <taxon>Diplomonadida</taxon>
        <taxon>Hexamitidae</taxon>
        <taxon>Hexamitinae</taxon>
        <taxon>Hexamita</taxon>
    </lineage>
</organism>
<dbReference type="EMBL" id="CAXDID020000225">
    <property type="protein sequence ID" value="CAL6059334.1"/>
    <property type="molecule type" value="Genomic_DNA"/>
</dbReference>
<comment type="caution">
    <text evidence="1">The sequence shown here is derived from an EMBL/GenBank/DDBJ whole genome shotgun (WGS) entry which is preliminary data.</text>
</comment>
<evidence type="ECO:0000313" key="2">
    <source>
        <dbReference type="EMBL" id="CAL6059334.1"/>
    </source>
</evidence>
<accession>A0AA86TPV6</accession>
<evidence type="ECO:0000313" key="1">
    <source>
        <dbReference type="EMBL" id="CAI9925119.1"/>
    </source>
</evidence>
<reference evidence="2 3" key="2">
    <citation type="submission" date="2024-07" db="EMBL/GenBank/DDBJ databases">
        <authorList>
            <person name="Akdeniz Z."/>
        </authorList>
    </citation>
    <scope>NUCLEOTIDE SEQUENCE [LARGE SCALE GENOMIC DNA]</scope>
</reference>